<evidence type="ECO:0000256" key="1">
    <source>
        <dbReference type="SAM" id="MobiDB-lite"/>
    </source>
</evidence>
<evidence type="ECO:0000256" key="2">
    <source>
        <dbReference type="SAM" id="SignalP"/>
    </source>
</evidence>
<organism evidence="3 4">
    <name type="scientific">Embleya hyalina</name>
    <dbReference type="NCBI Taxonomy" id="516124"/>
    <lineage>
        <taxon>Bacteria</taxon>
        <taxon>Bacillati</taxon>
        <taxon>Actinomycetota</taxon>
        <taxon>Actinomycetes</taxon>
        <taxon>Kitasatosporales</taxon>
        <taxon>Streptomycetaceae</taxon>
        <taxon>Embleya</taxon>
    </lineage>
</organism>
<name>A0A401YF27_9ACTN</name>
<comment type="caution">
    <text evidence="3">The sequence shown here is derived from an EMBL/GenBank/DDBJ whole genome shotgun (WGS) entry which is preliminary data.</text>
</comment>
<dbReference type="OrthoDB" id="9973927at2"/>
<feature type="signal peptide" evidence="2">
    <location>
        <begin position="1"/>
        <end position="26"/>
    </location>
</feature>
<dbReference type="EMBL" id="BIFH01000013">
    <property type="protein sequence ID" value="GCD93189.1"/>
    <property type="molecule type" value="Genomic_DNA"/>
</dbReference>
<keyword evidence="2" id="KW-0732">Signal</keyword>
<feature type="region of interest" description="Disordered" evidence="1">
    <location>
        <begin position="24"/>
        <end position="43"/>
    </location>
</feature>
<evidence type="ECO:0000313" key="4">
    <source>
        <dbReference type="Proteomes" id="UP000286931"/>
    </source>
</evidence>
<reference evidence="3 4" key="1">
    <citation type="submission" date="2018-12" db="EMBL/GenBank/DDBJ databases">
        <title>Draft genome sequence of Embleya hyalina NBRC 13850T.</title>
        <authorList>
            <person name="Komaki H."/>
            <person name="Hosoyama A."/>
            <person name="Kimura A."/>
            <person name="Ichikawa N."/>
            <person name="Tamura T."/>
        </authorList>
    </citation>
    <scope>NUCLEOTIDE SEQUENCE [LARGE SCALE GENOMIC DNA]</scope>
    <source>
        <strain evidence="3 4">NBRC 13850</strain>
    </source>
</reference>
<feature type="chain" id="PRO_5038895606" description="TonB-dependent receptor" evidence="2">
    <location>
        <begin position="27"/>
        <end position="88"/>
    </location>
</feature>
<evidence type="ECO:0000313" key="3">
    <source>
        <dbReference type="EMBL" id="GCD93189.1"/>
    </source>
</evidence>
<gene>
    <name evidence="3" type="ORF">EHYA_00832</name>
</gene>
<dbReference type="RefSeq" id="WP_126635447.1">
    <property type="nucleotide sequence ID" value="NZ_BIFH01000013.1"/>
</dbReference>
<proteinExistence type="predicted"/>
<keyword evidence="4" id="KW-1185">Reference proteome</keyword>
<protein>
    <recommendedName>
        <fullName evidence="5">TonB-dependent receptor</fullName>
    </recommendedName>
</protein>
<accession>A0A401YF27</accession>
<evidence type="ECO:0008006" key="5">
    <source>
        <dbReference type="Google" id="ProtNLM"/>
    </source>
</evidence>
<dbReference type="Proteomes" id="UP000286931">
    <property type="component" value="Unassembled WGS sequence"/>
</dbReference>
<sequence>MRALNTLTVTTLAAGLLFAASPGVSAAADTGGQPAPTPEAASTPVVQLAPTVTVLPVGSFKPDSVLEIDRSLNAATGGVVGSDLEGGD</sequence>
<dbReference type="AlphaFoldDB" id="A0A401YF27"/>